<evidence type="ECO:0000313" key="1">
    <source>
        <dbReference type="EMBL" id="KAI7992702.1"/>
    </source>
</evidence>
<dbReference type="Proteomes" id="UP001060215">
    <property type="component" value="Chromosome 13"/>
</dbReference>
<dbReference type="EMBL" id="CM045770">
    <property type="protein sequence ID" value="KAI7992702.1"/>
    <property type="molecule type" value="Genomic_DNA"/>
</dbReference>
<accession>A0ACC0FX42</accession>
<gene>
    <name evidence="1" type="ORF">LOK49_LG12G02508</name>
</gene>
<evidence type="ECO:0000313" key="2">
    <source>
        <dbReference type="Proteomes" id="UP001060215"/>
    </source>
</evidence>
<sequence>MGLTDLFDVEVRTDTSVGVEELDCVSQVPSTLPVEEGSRESEKTPGFNSALLDCSQPSDLSSRYSTLQVNAVAVLVNLSLKNQNKVKIVRSGIVPPLIDVLKRGFPEARDHAAGALFSLALDDQKKTAIGVLDALPPLLHALRSDSERARQDSALALYHLTLPPKMASSMPIMT</sequence>
<reference evidence="1 2" key="1">
    <citation type="journal article" date="2022" name="Plant J.">
        <title>Chromosome-level genome of Camellia lanceoleosa provides a valuable resource for understanding genome evolution and self-incompatibility.</title>
        <authorList>
            <person name="Gong W."/>
            <person name="Xiao S."/>
            <person name="Wang L."/>
            <person name="Liao Z."/>
            <person name="Chang Y."/>
            <person name="Mo W."/>
            <person name="Hu G."/>
            <person name="Li W."/>
            <person name="Zhao G."/>
            <person name="Zhu H."/>
            <person name="Hu X."/>
            <person name="Ji K."/>
            <person name="Xiang X."/>
            <person name="Song Q."/>
            <person name="Yuan D."/>
            <person name="Jin S."/>
            <person name="Zhang L."/>
        </authorList>
    </citation>
    <scope>NUCLEOTIDE SEQUENCE [LARGE SCALE GENOMIC DNA]</scope>
    <source>
        <strain evidence="1">SQ_2022a</strain>
    </source>
</reference>
<keyword evidence="2" id="KW-1185">Reference proteome</keyword>
<comment type="caution">
    <text evidence="1">The sequence shown here is derived from an EMBL/GenBank/DDBJ whole genome shotgun (WGS) entry which is preliminary data.</text>
</comment>
<name>A0ACC0FX42_9ERIC</name>
<organism evidence="1 2">
    <name type="scientific">Camellia lanceoleosa</name>
    <dbReference type="NCBI Taxonomy" id="1840588"/>
    <lineage>
        <taxon>Eukaryota</taxon>
        <taxon>Viridiplantae</taxon>
        <taxon>Streptophyta</taxon>
        <taxon>Embryophyta</taxon>
        <taxon>Tracheophyta</taxon>
        <taxon>Spermatophyta</taxon>
        <taxon>Magnoliopsida</taxon>
        <taxon>eudicotyledons</taxon>
        <taxon>Gunneridae</taxon>
        <taxon>Pentapetalae</taxon>
        <taxon>asterids</taxon>
        <taxon>Ericales</taxon>
        <taxon>Theaceae</taxon>
        <taxon>Camellia</taxon>
    </lineage>
</organism>
<proteinExistence type="predicted"/>
<protein>
    <submittedName>
        <fullName evidence="1">U-box domain-containing protein 40</fullName>
    </submittedName>
</protein>